<keyword evidence="2" id="KW-0472">Membrane</keyword>
<dbReference type="InterPro" id="IPR029058">
    <property type="entry name" value="AB_hydrolase_fold"/>
</dbReference>
<protein>
    <recommendedName>
        <fullName evidence="3">Fungal lipase-type domain-containing protein</fullName>
    </recommendedName>
</protein>
<gene>
    <name evidence="4" type="ORF">NDN08_001865</name>
</gene>
<evidence type="ECO:0000259" key="3">
    <source>
        <dbReference type="Pfam" id="PF01764"/>
    </source>
</evidence>
<reference evidence="4 5" key="1">
    <citation type="journal article" date="2023" name="Nat. Commun.">
        <title>Origin of minicircular mitochondrial genomes in red algae.</title>
        <authorList>
            <person name="Lee Y."/>
            <person name="Cho C.H."/>
            <person name="Lee Y.M."/>
            <person name="Park S.I."/>
            <person name="Yang J.H."/>
            <person name="West J.A."/>
            <person name="Bhattacharya D."/>
            <person name="Yoon H.S."/>
        </authorList>
    </citation>
    <scope>NUCLEOTIDE SEQUENCE [LARGE SCALE GENOMIC DNA]</scope>
    <source>
        <strain evidence="4 5">CCMP1338</strain>
        <tissue evidence="4">Whole cell</tissue>
    </source>
</reference>
<evidence type="ECO:0000313" key="4">
    <source>
        <dbReference type="EMBL" id="KAJ8905358.1"/>
    </source>
</evidence>
<feature type="transmembrane region" description="Helical" evidence="2">
    <location>
        <begin position="290"/>
        <end position="315"/>
    </location>
</feature>
<dbReference type="Pfam" id="PF01764">
    <property type="entry name" value="Lipase_3"/>
    <property type="match status" value="1"/>
</dbReference>
<keyword evidence="2" id="KW-1133">Transmembrane helix</keyword>
<dbReference type="Proteomes" id="UP001157974">
    <property type="component" value="Unassembled WGS sequence"/>
</dbReference>
<dbReference type="EMBL" id="JAMWBK010000005">
    <property type="protein sequence ID" value="KAJ8905358.1"/>
    <property type="molecule type" value="Genomic_DNA"/>
</dbReference>
<dbReference type="InterPro" id="IPR051218">
    <property type="entry name" value="Sec_MonoDiacylglyc_Lipase"/>
</dbReference>
<dbReference type="Gene3D" id="3.40.50.1820">
    <property type="entry name" value="alpha/beta hydrolase"/>
    <property type="match status" value="1"/>
</dbReference>
<keyword evidence="5" id="KW-1185">Reference proteome</keyword>
<feature type="transmembrane region" description="Helical" evidence="2">
    <location>
        <begin position="172"/>
        <end position="195"/>
    </location>
</feature>
<feature type="domain" description="Fungal lipase-type" evidence="3">
    <location>
        <begin position="527"/>
        <end position="682"/>
    </location>
</feature>
<evidence type="ECO:0000313" key="5">
    <source>
        <dbReference type="Proteomes" id="UP001157974"/>
    </source>
</evidence>
<dbReference type="GO" id="GO:0006629">
    <property type="term" value="P:lipid metabolic process"/>
    <property type="evidence" value="ECO:0007669"/>
    <property type="project" value="InterPro"/>
</dbReference>
<sequence>MDGVDLKHLRRNEAGEYHQEDWKRLGSSGMAYGSQELHLSTGHISWIEGDDEFVEGAPLLRDREYYTKLEVIGSSHIDYSMRWRQIVSLVASFFLLLLLILGCTVYAYPTKTEINGEFQTLYFAVYPLWIDIGCAVIRVLAFVLAIVISAVFGFQLFRNRSNGKILPEQKWILLLAVCTVFYINISDVIISLRISGTGINDDLFHETWYIVVQSIRQTAFAGVTVFYLLASAHTFRILDDKITKWFCLPKLAAVVFYVLARQVVFWVYHVRTLDLPLLAWIPMLRIYTQVGWSTTGAVCILTITAIELILAGMIVHSMRKTRLVLRDVDYLKFRPKQIGFRFFVYHNLMFYITSWTLGALYFAFIPNGVDVAIFVASSGVGAPATWVYVSSVFMAALAILLVAYVSTEAYFKLPVKKCPHPEIHDQTPPTEGWLSPGHSSTSPMTYRRTEPDRFDSRSLGEVSASCFIMDTHVVAFNFAWLAYYYGTEKYHRLTETQAMSSLKVHSFIQDTEADTHCLVVDMCDRIVVSFRGTSSFRNLRTDASILMRKLNSFLPTRTGRVCSLTAESYSDIPGFAQSKVHRGFAAAHVRVASKVLDSIQELYKRKRRVILFTGHSLGGSLSTLAALDCSMSLGIGPEEIVVSTFGSPRVGNKAFRDVYSGRVTMHWSVELAPDIVPRLPLVTYKTVGNRVLLTGDGTMFLDPNTLESGLYRRVPMSMFYHRKSSYLLALRAWCENHHRGLYKPDFWPWPISDECTKRFRSTNSVATTPRAIWDSAFEDFRALSSMKSRPPLAEAAKERWSGFASKVYRLLTVL</sequence>
<name>A0AAV8US57_9RHOD</name>
<feature type="transmembrane region" description="Helical" evidence="2">
    <location>
        <begin position="385"/>
        <end position="407"/>
    </location>
</feature>
<comment type="caution">
    <text evidence="4">The sequence shown here is derived from an EMBL/GenBank/DDBJ whole genome shotgun (WGS) entry which is preliminary data.</text>
</comment>
<evidence type="ECO:0000256" key="2">
    <source>
        <dbReference type="SAM" id="Phobius"/>
    </source>
</evidence>
<dbReference type="AlphaFoldDB" id="A0AAV8US57"/>
<dbReference type="PANTHER" id="PTHR45856">
    <property type="entry name" value="ALPHA/BETA-HYDROLASES SUPERFAMILY PROTEIN"/>
    <property type="match status" value="1"/>
</dbReference>
<evidence type="ECO:0000256" key="1">
    <source>
        <dbReference type="SAM" id="MobiDB-lite"/>
    </source>
</evidence>
<accession>A0AAV8US57</accession>
<feature type="transmembrane region" description="Helical" evidence="2">
    <location>
        <begin position="86"/>
        <end position="108"/>
    </location>
</feature>
<feature type="transmembrane region" description="Helical" evidence="2">
    <location>
        <begin position="251"/>
        <end position="270"/>
    </location>
</feature>
<dbReference type="CDD" id="cd00519">
    <property type="entry name" value="Lipase_3"/>
    <property type="match status" value="1"/>
</dbReference>
<proteinExistence type="predicted"/>
<feature type="transmembrane region" description="Helical" evidence="2">
    <location>
        <begin position="128"/>
        <end position="152"/>
    </location>
</feature>
<organism evidence="4 5">
    <name type="scientific">Rhodosorus marinus</name>
    <dbReference type="NCBI Taxonomy" id="101924"/>
    <lineage>
        <taxon>Eukaryota</taxon>
        <taxon>Rhodophyta</taxon>
        <taxon>Stylonematophyceae</taxon>
        <taxon>Stylonematales</taxon>
        <taxon>Stylonemataceae</taxon>
        <taxon>Rhodosorus</taxon>
    </lineage>
</organism>
<dbReference type="InterPro" id="IPR002921">
    <property type="entry name" value="Fungal_lipase-type"/>
</dbReference>
<feature type="transmembrane region" description="Helical" evidence="2">
    <location>
        <begin position="342"/>
        <end position="365"/>
    </location>
</feature>
<dbReference type="PANTHER" id="PTHR45856:SF11">
    <property type="entry name" value="FUNGAL LIPASE-LIKE DOMAIN-CONTAINING PROTEIN"/>
    <property type="match status" value="1"/>
</dbReference>
<dbReference type="SUPFAM" id="SSF53474">
    <property type="entry name" value="alpha/beta-Hydrolases"/>
    <property type="match status" value="1"/>
</dbReference>
<feature type="transmembrane region" description="Helical" evidence="2">
    <location>
        <begin position="207"/>
        <end position="230"/>
    </location>
</feature>
<feature type="region of interest" description="Disordered" evidence="1">
    <location>
        <begin position="426"/>
        <end position="447"/>
    </location>
</feature>
<keyword evidence="2" id="KW-0812">Transmembrane</keyword>